<dbReference type="AlphaFoldDB" id="A0A922SH74"/>
<reference evidence="2" key="1">
    <citation type="journal article" date="2021" name="G3 (Bethesda)">
        <title>Genome and transcriptome analysis of the beet armyworm Spodoptera exigua reveals targets for pest control. .</title>
        <authorList>
            <person name="Simon S."/>
            <person name="Breeschoten T."/>
            <person name="Jansen H.J."/>
            <person name="Dirks R.P."/>
            <person name="Schranz M.E."/>
            <person name="Ros V.I.D."/>
        </authorList>
    </citation>
    <scope>NUCLEOTIDE SEQUENCE</scope>
    <source>
        <strain evidence="2">TB_SE_WUR_2020</strain>
    </source>
</reference>
<feature type="transmembrane region" description="Helical" evidence="1">
    <location>
        <begin position="117"/>
        <end position="135"/>
    </location>
</feature>
<dbReference type="Proteomes" id="UP000814243">
    <property type="component" value="Unassembled WGS sequence"/>
</dbReference>
<dbReference type="EMBL" id="JACEFF010000408">
    <property type="protein sequence ID" value="KAH9638252.1"/>
    <property type="molecule type" value="Genomic_DNA"/>
</dbReference>
<sequence length="167" mass="18315">MIGAVMRGMDRMVFSSLVFWLGLILIPVATLIPDVLVTVVVRTLGVSPFSPPRLVAMGAMRQASGLALLRSLRAGSRVVPAVAARAMARMPFLPRYPAVCRCEPPPPPYLTNTSHTFVPSIDITLLFVVLVVMIIHNSMFKSMTEAVRESEIKQRDPSALLTHPRHS</sequence>
<accession>A0A922SH74</accession>
<keyword evidence="1" id="KW-0812">Transmembrane</keyword>
<evidence type="ECO:0000313" key="2">
    <source>
        <dbReference type="EMBL" id="KAH9638252.1"/>
    </source>
</evidence>
<keyword evidence="1" id="KW-1133">Transmembrane helix</keyword>
<comment type="caution">
    <text evidence="2">The sequence shown here is derived from an EMBL/GenBank/DDBJ whole genome shotgun (WGS) entry which is preliminary data.</text>
</comment>
<protein>
    <submittedName>
        <fullName evidence="2">Uncharacterized protein</fullName>
    </submittedName>
</protein>
<evidence type="ECO:0000256" key="1">
    <source>
        <dbReference type="SAM" id="Phobius"/>
    </source>
</evidence>
<name>A0A922SH74_SPOEX</name>
<proteinExistence type="predicted"/>
<evidence type="ECO:0000313" key="3">
    <source>
        <dbReference type="Proteomes" id="UP000814243"/>
    </source>
</evidence>
<feature type="transmembrane region" description="Helical" evidence="1">
    <location>
        <begin position="12"/>
        <end position="32"/>
    </location>
</feature>
<organism evidence="2 3">
    <name type="scientific">Spodoptera exigua</name>
    <name type="common">Beet armyworm</name>
    <name type="synonym">Noctua fulgens</name>
    <dbReference type="NCBI Taxonomy" id="7107"/>
    <lineage>
        <taxon>Eukaryota</taxon>
        <taxon>Metazoa</taxon>
        <taxon>Ecdysozoa</taxon>
        <taxon>Arthropoda</taxon>
        <taxon>Hexapoda</taxon>
        <taxon>Insecta</taxon>
        <taxon>Pterygota</taxon>
        <taxon>Neoptera</taxon>
        <taxon>Endopterygota</taxon>
        <taxon>Lepidoptera</taxon>
        <taxon>Glossata</taxon>
        <taxon>Ditrysia</taxon>
        <taxon>Noctuoidea</taxon>
        <taxon>Noctuidae</taxon>
        <taxon>Amphipyrinae</taxon>
        <taxon>Spodoptera</taxon>
    </lineage>
</organism>
<keyword evidence="1" id="KW-0472">Membrane</keyword>
<gene>
    <name evidence="2" type="ORF">HF086_013690</name>
</gene>